<dbReference type="GO" id="GO:0046872">
    <property type="term" value="F:metal ion binding"/>
    <property type="evidence" value="ECO:0007669"/>
    <property type="project" value="UniProtKB-KW"/>
</dbReference>
<keyword evidence="2 3" id="KW-0479">Metal-binding</keyword>
<name>M7NGG2_9BACT</name>
<accession>M7NGG2</accession>
<evidence type="ECO:0000256" key="3">
    <source>
        <dbReference type="PIRSR" id="PIRSR607837-1"/>
    </source>
</evidence>
<dbReference type="InterPro" id="IPR034660">
    <property type="entry name" value="DinB/YfiT-like"/>
</dbReference>
<dbReference type="Gene3D" id="1.20.120.450">
    <property type="entry name" value="dinb family like domain"/>
    <property type="match status" value="1"/>
</dbReference>
<feature type="binding site" evidence="3">
    <location>
        <position position="52"/>
    </location>
    <ligand>
        <name>a divalent metal cation</name>
        <dbReference type="ChEBI" id="CHEBI:60240"/>
    </ligand>
</feature>
<dbReference type="SUPFAM" id="SSF109854">
    <property type="entry name" value="DinB/YfiT-like putative metalloenzymes"/>
    <property type="match status" value="1"/>
</dbReference>
<evidence type="ECO:0000313" key="4">
    <source>
        <dbReference type="EMBL" id="EMR00920.1"/>
    </source>
</evidence>
<reference evidence="4 5" key="1">
    <citation type="journal article" date="2013" name="Genome Announc.">
        <title>Draft Genome Sequence of Cesiribacter andamanensis Strain AMV16T, Isolated from a Soil Sample from a Mud Volcano in the Andaman Islands, India.</title>
        <authorList>
            <person name="Shivaji S."/>
            <person name="Ara S."/>
            <person name="Begum Z."/>
            <person name="Srinivas T.N."/>
            <person name="Singh A."/>
            <person name="Kumar Pinnaka A."/>
        </authorList>
    </citation>
    <scope>NUCLEOTIDE SEQUENCE [LARGE SCALE GENOMIC DNA]</scope>
    <source>
        <strain evidence="4 5">AMV16</strain>
    </source>
</reference>
<evidence type="ECO:0000256" key="2">
    <source>
        <dbReference type="ARBA" id="ARBA00022723"/>
    </source>
</evidence>
<dbReference type="Pfam" id="PF05163">
    <property type="entry name" value="DinB"/>
    <property type="match status" value="1"/>
</dbReference>
<gene>
    <name evidence="4" type="ORF">ADICEAN_03949</name>
</gene>
<sequence>MEENALQWNNLLTAADSRALKRLVSYQNSAGELFRTPLGDIITHMVNHGTHHRGQMASLMQQEKITAPSERLYCICAGGPD</sequence>
<evidence type="ECO:0000256" key="1">
    <source>
        <dbReference type="ARBA" id="ARBA00008635"/>
    </source>
</evidence>
<proteinExistence type="inferred from homology"/>
<comment type="caution">
    <text evidence="4">The sequence shown here is derived from an EMBL/GenBank/DDBJ whole genome shotgun (WGS) entry which is preliminary data.</text>
</comment>
<comment type="similarity">
    <text evidence="1">Belongs to the DinB family.</text>
</comment>
<dbReference type="EMBL" id="AODQ01000167">
    <property type="protein sequence ID" value="EMR00920.1"/>
    <property type="molecule type" value="Genomic_DNA"/>
</dbReference>
<dbReference type="AlphaFoldDB" id="M7NGG2"/>
<evidence type="ECO:0000313" key="5">
    <source>
        <dbReference type="Proteomes" id="UP000011910"/>
    </source>
</evidence>
<dbReference type="STRING" id="1279009.ADICEAN_03949"/>
<protein>
    <submittedName>
        <fullName evidence="4">DinB family protein</fullName>
    </submittedName>
</protein>
<feature type="binding site" evidence="3">
    <location>
        <position position="48"/>
    </location>
    <ligand>
        <name>a divalent metal cation</name>
        <dbReference type="ChEBI" id="CHEBI:60240"/>
    </ligand>
</feature>
<keyword evidence="5" id="KW-1185">Reference proteome</keyword>
<dbReference type="InterPro" id="IPR007837">
    <property type="entry name" value="DinB"/>
</dbReference>
<dbReference type="Proteomes" id="UP000011910">
    <property type="component" value="Unassembled WGS sequence"/>
</dbReference>
<organism evidence="4 5">
    <name type="scientific">Cesiribacter andamanensis AMV16</name>
    <dbReference type="NCBI Taxonomy" id="1279009"/>
    <lineage>
        <taxon>Bacteria</taxon>
        <taxon>Pseudomonadati</taxon>
        <taxon>Bacteroidota</taxon>
        <taxon>Cytophagia</taxon>
        <taxon>Cytophagales</taxon>
        <taxon>Cesiribacteraceae</taxon>
        <taxon>Cesiribacter</taxon>
    </lineage>
</organism>